<dbReference type="InterPro" id="IPR050989">
    <property type="entry name" value="Rap1_Ran_GAP"/>
</dbReference>
<organism evidence="1 2">
    <name type="scientific">Characodon lateralis</name>
    <dbReference type="NCBI Taxonomy" id="208331"/>
    <lineage>
        <taxon>Eukaryota</taxon>
        <taxon>Metazoa</taxon>
        <taxon>Chordata</taxon>
        <taxon>Craniata</taxon>
        <taxon>Vertebrata</taxon>
        <taxon>Euteleostomi</taxon>
        <taxon>Actinopterygii</taxon>
        <taxon>Neopterygii</taxon>
        <taxon>Teleostei</taxon>
        <taxon>Neoteleostei</taxon>
        <taxon>Acanthomorphata</taxon>
        <taxon>Ovalentaria</taxon>
        <taxon>Atherinomorphae</taxon>
        <taxon>Cyprinodontiformes</taxon>
        <taxon>Goodeidae</taxon>
        <taxon>Characodon</taxon>
    </lineage>
</organism>
<gene>
    <name evidence="1" type="primary">SIPA1L2_4</name>
    <name evidence="1" type="ORF">CHARACLAT_033401</name>
</gene>
<proteinExistence type="predicted"/>
<keyword evidence="2" id="KW-1185">Reference proteome</keyword>
<sequence>HQNYFGIDPKFGPVSLSIRREALEDRRNPSKFNYRIILRTGQLSTLRGSIVEDSVPSSSKHGTSQGIPLKEVLEFAVPELNIQILRLASSSPRVPDLLLQLDQQE</sequence>
<feature type="non-terminal residue" evidence="1">
    <location>
        <position position="1"/>
    </location>
</feature>
<protein>
    <submittedName>
        <fullName evidence="1">Signal-induced proliferation-associated 1-like protein 2</fullName>
    </submittedName>
</protein>
<evidence type="ECO:0000313" key="2">
    <source>
        <dbReference type="Proteomes" id="UP001352852"/>
    </source>
</evidence>
<accession>A0ABU7F251</accession>
<dbReference type="PANTHER" id="PTHR15711:SF7">
    <property type="entry name" value="SIGNAL-INDUCED PROLIFERATION-ASSOCIATED 1-LIKE PROTEIN 2"/>
    <property type="match status" value="1"/>
</dbReference>
<name>A0ABU7F251_9TELE</name>
<dbReference type="PANTHER" id="PTHR15711">
    <property type="entry name" value="RAP GTPASE-ACTIVATING PROTEIN"/>
    <property type="match status" value="1"/>
</dbReference>
<evidence type="ECO:0000313" key="1">
    <source>
        <dbReference type="EMBL" id="MED6292395.1"/>
    </source>
</evidence>
<reference evidence="1 2" key="1">
    <citation type="submission" date="2021-06" db="EMBL/GenBank/DDBJ databases">
        <authorList>
            <person name="Palmer J.M."/>
        </authorList>
    </citation>
    <scope>NUCLEOTIDE SEQUENCE [LARGE SCALE GENOMIC DNA]</scope>
    <source>
        <strain evidence="1 2">CL_MEX2019</strain>
        <tissue evidence="1">Muscle</tissue>
    </source>
</reference>
<dbReference type="Proteomes" id="UP001352852">
    <property type="component" value="Unassembled WGS sequence"/>
</dbReference>
<dbReference type="InterPro" id="IPR035974">
    <property type="entry name" value="Rap/Ran-GAP_sf"/>
</dbReference>
<dbReference type="SUPFAM" id="SSF111347">
    <property type="entry name" value="Rap/Ran-GAP"/>
    <property type="match status" value="1"/>
</dbReference>
<dbReference type="Gene3D" id="3.30.1120.160">
    <property type="match status" value="1"/>
</dbReference>
<dbReference type="EMBL" id="JAHUTJ010072669">
    <property type="protein sequence ID" value="MED6292395.1"/>
    <property type="molecule type" value="Genomic_DNA"/>
</dbReference>
<feature type="non-terminal residue" evidence="1">
    <location>
        <position position="105"/>
    </location>
</feature>
<comment type="caution">
    <text evidence="1">The sequence shown here is derived from an EMBL/GenBank/DDBJ whole genome shotgun (WGS) entry which is preliminary data.</text>
</comment>